<feature type="compositionally biased region" description="Polar residues" evidence="1">
    <location>
        <begin position="264"/>
        <end position="289"/>
    </location>
</feature>
<sequence length="356" mass="39787">MKETEWVALLDEELKKLNAFAMAKEEDFVIKHNILRRKSDQLTSACDNFLECERCAELLNDLTTEIVRFHSELVFLIHFRDLNYTGLAKILKKHDKRTGMLLRDPYLQMALCQPFCVTDQVTKMIRWCEDKLQLLMGPRHAQDWHDDVSLIDASGLIEDSSMRDVHRSQVAALRILEELVNSASTPSVIPMPPIMVTRARSRGSSRLRPGGNPVANEQVDSEDDVEAAAADRDDESNDEGVPADVATAGLSGDHEAGSRAAILQRNSVRTSSEDGNCAGETQNAENQQQKAKHPEAPAPPRADDERTTCERNEESVNAERKLSEEEHQQQDTDTDTPIAPLTYTGVSDVAEKKRPS</sequence>
<reference evidence="3 4" key="1">
    <citation type="journal article" date="2018" name="Cell">
        <title>The Chara Genome: Secondary Complexity and Implications for Plant Terrestrialization.</title>
        <authorList>
            <person name="Nishiyama T."/>
            <person name="Sakayama H."/>
            <person name="Vries J.D."/>
            <person name="Buschmann H."/>
            <person name="Saint-Marcoux D."/>
            <person name="Ullrich K.K."/>
            <person name="Haas F.B."/>
            <person name="Vanderstraeten L."/>
            <person name="Becker D."/>
            <person name="Lang D."/>
            <person name="Vosolsobe S."/>
            <person name="Rombauts S."/>
            <person name="Wilhelmsson P.K.I."/>
            <person name="Janitza P."/>
            <person name="Kern R."/>
            <person name="Heyl A."/>
            <person name="Rumpler F."/>
            <person name="Villalobos L.I.A.C."/>
            <person name="Clay J.M."/>
            <person name="Skokan R."/>
            <person name="Toyoda A."/>
            <person name="Suzuki Y."/>
            <person name="Kagoshima H."/>
            <person name="Schijlen E."/>
            <person name="Tajeshwar N."/>
            <person name="Catarino B."/>
            <person name="Hetherington A.J."/>
            <person name="Saltykova A."/>
            <person name="Bonnot C."/>
            <person name="Breuninger H."/>
            <person name="Symeonidi A."/>
            <person name="Radhakrishnan G.V."/>
            <person name="Van Nieuwerburgh F."/>
            <person name="Deforce D."/>
            <person name="Chang C."/>
            <person name="Karol K.G."/>
            <person name="Hedrich R."/>
            <person name="Ulvskov P."/>
            <person name="Glockner G."/>
            <person name="Delwiche C.F."/>
            <person name="Petrasek J."/>
            <person name="Van de Peer Y."/>
            <person name="Friml J."/>
            <person name="Beilby M."/>
            <person name="Dolan L."/>
            <person name="Kohara Y."/>
            <person name="Sugano S."/>
            <person name="Fujiyama A."/>
            <person name="Delaux P.-M."/>
            <person name="Quint M."/>
            <person name="TheiBen G."/>
            <person name="Hagemann M."/>
            <person name="Harholt J."/>
            <person name="Dunand C."/>
            <person name="Zachgo S."/>
            <person name="Langdale J."/>
            <person name="Maumus F."/>
            <person name="Straeten D.V.D."/>
            <person name="Gould S.B."/>
            <person name="Rensing S.A."/>
        </authorList>
    </citation>
    <scope>NUCLEOTIDE SEQUENCE [LARGE SCALE GENOMIC DNA]</scope>
    <source>
        <strain evidence="3 4">S276</strain>
    </source>
</reference>
<keyword evidence="4" id="KW-1185">Reference proteome</keyword>
<organism evidence="3 4">
    <name type="scientific">Chara braunii</name>
    <name type="common">Braun's stonewort</name>
    <dbReference type="NCBI Taxonomy" id="69332"/>
    <lineage>
        <taxon>Eukaryota</taxon>
        <taxon>Viridiplantae</taxon>
        <taxon>Streptophyta</taxon>
        <taxon>Charophyceae</taxon>
        <taxon>Charales</taxon>
        <taxon>Characeae</taxon>
        <taxon>Chara</taxon>
    </lineage>
</organism>
<dbReference type="PANTHER" id="PTHR45978">
    <property type="entry name" value="SPX DOMAIN-CONTAINING PROTEIN 3"/>
    <property type="match status" value="1"/>
</dbReference>
<dbReference type="PROSITE" id="PS51382">
    <property type="entry name" value="SPX"/>
    <property type="match status" value="1"/>
</dbReference>
<evidence type="ECO:0000259" key="2">
    <source>
        <dbReference type="PROSITE" id="PS51382"/>
    </source>
</evidence>
<gene>
    <name evidence="3" type="ORF">CBR_g55079</name>
</gene>
<feature type="domain" description="SPX" evidence="2">
    <location>
        <begin position="1"/>
        <end position="108"/>
    </location>
</feature>
<dbReference type="Proteomes" id="UP000265515">
    <property type="component" value="Unassembled WGS sequence"/>
</dbReference>
<dbReference type="PANTHER" id="PTHR45978:SF7">
    <property type="entry name" value="SPX DOMAIN-CONTAINING PROTEIN 4"/>
    <property type="match status" value="1"/>
</dbReference>
<feature type="region of interest" description="Disordered" evidence="1">
    <location>
        <begin position="200"/>
        <end position="356"/>
    </location>
</feature>
<proteinExistence type="predicted"/>
<feature type="compositionally biased region" description="Basic and acidic residues" evidence="1">
    <location>
        <begin position="301"/>
        <end position="330"/>
    </location>
</feature>
<dbReference type="AlphaFoldDB" id="A0A388MCL9"/>
<dbReference type="EMBL" id="BFEA01001031">
    <property type="protein sequence ID" value="GBG92310.1"/>
    <property type="molecule type" value="Genomic_DNA"/>
</dbReference>
<dbReference type="Gramene" id="GBG92310">
    <property type="protein sequence ID" value="GBG92310"/>
    <property type="gene ID" value="CBR_g55079"/>
</dbReference>
<protein>
    <recommendedName>
        <fullName evidence="2">SPX domain-containing protein</fullName>
    </recommendedName>
</protein>
<dbReference type="InterPro" id="IPR031142">
    <property type="entry name" value="SPX_prot"/>
</dbReference>
<feature type="compositionally biased region" description="Acidic residues" evidence="1">
    <location>
        <begin position="219"/>
        <end position="238"/>
    </location>
</feature>
<evidence type="ECO:0000313" key="3">
    <source>
        <dbReference type="EMBL" id="GBG92310.1"/>
    </source>
</evidence>
<dbReference type="Pfam" id="PF03105">
    <property type="entry name" value="SPX"/>
    <property type="match status" value="1"/>
</dbReference>
<dbReference type="InterPro" id="IPR004331">
    <property type="entry name" value="SPX_dom"/>
</dbReference>
<accession>A0A388MCL9</accession>
<name>A0A388MCL9_CHABU</name>
<evidence type="ECO:0000313" key="4">
    <source>
        <dbReference type="Proteomes" id="UP000265515"/>
    </source>
</evidence>
<comment type="caution">
    <text evidence="3">The sequence shown here is derived from an EMBL/GenBank/DDBJ whole genome shotgun (WGS) entry which is preliminary data.</text>
</comment>
<evidence type="ECO:0000256" key="1">
    <source>
        <dbReference type="SAM" id="MobiDB-lite"/>
    </source>
</evidence>
<dbReference type="STRING" id="69332.A0A388MCL9"/>
<dbReference type="OrthoDB" id="6493944at2759"/>
<dbReference type="GO" id="GO:0016036">
    <property type="term" value="P:cellular response to phosphate starvation"/>
    <property type="evidence" value="ECO:0007669"/>
    <property type="project" value="InterPro"/>
</dbReference>